<proteinExistence type="predicted"/>
<reference evidence="1" key="1">
    <citation type="submission" date="2016-08" db="EMBL/GenBank/DDBJ databases">
        <authorList>
            <person name="Ngugi D.K."/>
            <person name="Miyake S."/>
            <person name="Stingl U."/>
        </authorList>
    </citation>
    <scope>NUCLEOTIDE SEQUENCE</scope>
    <source>
        <strain evidence="1">SCG-B11WGA-EpuloA1</strain>
    </source>
</reference>
<comment type="caution">
    <text evidence="1">The sequence shown here is derived from an EMBL/GenBank/DDBJ whole genome shotgun (WGS) entry which is preliminary data.</text>
</comment>
<evidence type="ECO:0000313" key="1">
    <source>
        <dbReference type="EMBL" id="ONI39790.1"/>
    </source>
</evidence>
<gene>
    <name evidence="1" type="ORF">AN396_06965</name>
</gene>
<accession>A0ACC8XB28</accession>
<evidence type="ECO:0000313" key="2">
    <source>
        <dbReference type="Proteomes" id="UP000188605"/>
    </source>
</evidence>
<dbReference type="EMBL" id="LJDB01000060">
    <property type="protein sequence ID" value="ONI39790.1"/>
    <property type="molecule type" value="Genomic_DNA"/>
</dbReference>
<protein>
    <submittedName>
        <fullName evidence="1">Uncharacterized protein</fullName>
    </submittedName>
</protein>
<name>A0ACC8XB28_9FIRM</name>
<dbReference type="Proteomes" id="UP000188605">
    <property type="component" value="Unassembled WGS sequence"/>
</dbReference>
<sequence length="136" mass="15775">MINFKFTALAVLTILIFLLIPPSMVDVLKTFLEWILPASDKPDVGFVFPHIDKVVHMGMFFGLTFVYYLEYYVNYKTLPKFPNAPIILILFAFSTEIMQLLSGYRTFDLLDLLADIIGILLGIFLLTKLYKRHYKI</sequence>
<keyword evidence="2" id="KW-1185">Reference proteome</keyword>
<organism evidence="1 2">
    <name type="scientific">Candidatus Epulonipiscium fishelsonii</name>
    <dbReference type="NCBI Taxonomy" id="77094"/>
    <lineage>
        <taxon>Bacteria</taxon>
        <taxon>Bacillati</taxon>
        <taxon>Bacillota</taxon>
        <taxon>Clostridia</taxon>
        <taxon>Lachnospirales</taxon>
        <taxon>Lachnospiraceae</taxon>
        <taxon>Candidatus Epulonipiscium</taxon>
    </lineage>
</organism>